<dbReference type="InParanoid" id="A0A7J7DEH7"/>
<dbReference type="GO" id="GO:0046982">
    <property type="term" value="F:protein heterodimerization activity"/>
    <property type="evidence" value="ECO:0007669"/>
    <property type="project" value="InterPro"/>
</dbReference>
<dbReference type="InterPro" id="IPR003958">
    <property type="entry name" value="CBFA_NFYB_domain"/>
</dbReference>
<feature type="compositionally biased region" description="Basic and acidic residues" evidence="3">
    <location>
        <begin position="83"/>
        <end position="105"/>
    </location>
</feature>
<evidence type="ECO:0000313" key="5">
    <source>
        <dbReference type="EMBL" id="KAF5744694.1"/>
    </source>
</evidence>
<keyword evidence="2" id="KW-0539">Nucleus</keyword>
<feature type="compositionally biased region" description="Polar residues" evidence="3">
    <location>
        <begin position="60"/>
        <end position="76"/>
    </location>
</feature>
<protein>
    <submittedName>
        <fullName evidence="5">Histone-like transcription factor family protein</fullName>
    </submittedName>
</protein>
<keyword evidence="6" id="KW-1185">Reference proteome</keyword>
<feature type="region of interest" description="Disordered" evidence="3">
    <location>
        <begin position="1"/>
        <end position="105"/>
    </location>
</feature>
<dbReference type="Pfam" id="PF00808">
    <property type="entry name" value="CBFD_NFYB_HMF"/>
    <property type="match status" value="1"/>
</dbReference>
<comment type="subcellular location">
    <subcellularLocation>
        <location evidence="1">Nucleus</location>
    </subcellularLocation>
</comment>
<evidence type="ECO:0000313" key="6">
    <source>
        <dbReference type="Proteomes" id="UP000593562"/>
    </source>
</evidence>
<evidence type="ECO:0000256" key="1">
    <source>
        <dbReference type="ARBA" id="ARBA00004123"/>
    </source>
</evidence>
<dbReference type="InterPro" id="IPR009072">
    <property type="entry name" value="Histone-fold"/>
</dbReference>
<dbReference type="GO" id="GO:0006355">
    <property type="term" value="P:regulation of DNA-templated transcription"/>
    <property type="evidence" value="ECO:0007669"/>
    <property type="project" value="TreeGrafter"/>
</dbReference>
<evidence type="ECO:0000256" key="2">
    <source>
        <dbReference type="ARBA" id="ARBA00023242"/>
    </source>
</evidence>
<dbReference type="Gene3D" id="1.10.20.10">
    <property type="entry name" value="Histone, subunit A"/>
    <property type="match status" value="1"/>
</dbReference>
<accession>A0A7J7DEH7</accession>
<evidence type="ECO:0000256" key="3">
    <source>
        <dbReference type="SAM" id="MobiDB-lite"/>
    </source>
</evidence>
<feature type="compositionally biased region" description="Basic and acidic residues" evidence="3">
    <location>
        <begin position="1"/>
        <end position="25"/>
    </location>
</feature>
<organism evidence="5 6">
    <name type="scientific">Tripterygium wilfordii</name>
    <name type="common">Thunder God vine</name>
    <dbReference type="NCBI Taxonomy" id="458696"/>
    <lineage>
        <taxon>Eukaryota</taxon>
        <taxon>Viridiplantae</taxon>
        <taxon>Streptophyta</taxon>
        <taxon>Embryophyta</taxon>
        <taxon>Tracheophyta</taxon>
        <taxon>Spermatophyta</taxon>
        <taxon>Magnoliopsida</taxon>
        <taxon>eudicotyledons</taxon>
        <taxon>Gunneridae</taxon>
        <taxon>Pentapetalae</taxon>
        <taxon>rosids</taxon>
        <taxon>fabids</taxon>
        <taxon>Celastrales</taxon>
        <taxon>Celastraceae</taxon>
        <taxon>Tripterygium</taxon>
    </lineage>
</organism>
<dbReference type="EMBL" id="JAAARO010000007">
    <property type="protein sequence ID" value="KAF5744694.1"/>
    <property type="molecule type" value="Genomic_DNA"/>
</dbReference>
<reference evidence="5 6" key="1">
    <citation type="journal article" date="2020" name="Nat. Commun.">
        <title>Genome of Tripterygium wilfordii and identification of cytochrome P450 involved in triptolide biosynthesis.</title>
        <authorList>
            <person name="Tu L."/>
            <person name="Su P."/>
            <person name="Zhang Z."/>
            <person name="Gao L."/>
            <person name="Wang J."/>
            <person name="Hu T."/>
            <person name="Zhou J."/>
            <person name="Zhang Y."/>
            <person name="Zhao Y."/>
            <person name="Liu Y."/>
            <person name="Song Y."/>
            <person name="Tong Y."/>
            <person name="Lu Y."/>
            <person name="Yang J."/>
            <person name="Xu C."/>
            <person name="Jia M."/>
            <person name="Peters R.J."/>
            <person name="Huang L."/>
            <person name="Gao W."/>
        </authorList>
    </citation>
    <scope>NUCLEOTIDE SEQUENCE [LARGE SCALE GENOMIC DNA]</scope>
    <source>
        <strain evidence="6">cv. XIE 37</strain>
        <tissue evidence="5">Leaf</tissue>
    </source>
</reference>
<gene>
    <name evidence="5" type="ORF">HS088_TW07G00272</name>
</gene>
<comment type="caution">
    <text evidence="5">The sequence shown here is derived from an EMBL/GenBank/DDBJ whole genome shotgun (WGS) entry which is preliminary data.</text>
</comment>
<feature type="domain" description="Transcription factor CBF/NF-Y/archaeal histone" evidence="4">
    <location>
        <begin position="109"/>
        <end position="172"/>
    </location>
</feature>
<dbReference type="FunCoup" id="A0A7J7DEH7">
    <property type="interactions" value="107"/>
</dbReference>
<evidence type="ECO:0000259" key="4">
    <source>
        <dbReference type="Pfam" id="PF00808"/>
    </source>
</evidence>
<dbReference type="OrthoDB" id="636685at2759"/>
<proteinExistence type="predicted"/>
<dbReference type="Proteomes" id="UP000593562">
    <property type="component" value="Unassembled WGS sequence"/>
</dbReference>
<dbReference type="PANTHER" id="PTHR10252">
    <property type="entry name" value="HISTONE-LIKE TRANSCRIPTION FACTOR CCAAT-RELATED"/>
    <property type="match status" value="1"/>
</dbReference>
<dbReference type="InterPro" id="IPR050568">
    <property type="entry name" value="Transcr_DNA_Rep_Reg"/>
</dbReference>
<dbReference type="SUPFAM" id="SSF47113">
    <property type="entry name" value="Histone-fold"/>
    <property type="match status" value="1"/>
</dbReference>
<dbReference type="PANTHER" id="PTHR10252:SF93">
    <property type="entry name" value="DNA POLYMERASE II SUBUNIT B3-1"/>
    <property type="match status" value="1"/>
</dbReference>
<dbReference type="GO" id="GO:0000976">
    <property type="term" value="F:transcription cis-regulatory region binding"/>
    <property type="evidence" value="ECO:0007669"/>
    <property type="project" value="TreeGrafter"/>
</dbReference>
<dbReference type="GO" id="GO:0005634">
    <property type="term" value="C:nucleus"/>
    <property type="evidence" value="ECO:0007669"/>
    <property type="project" value="UniProtKB-SubCell"/>
</dbReference>
<name>A0A7J7DEH7_TRIWF</name>
<sequence length="209" mass="24062">MASTKKSREENEKKKRKNDIKESPRKSNVKLPKTEKKGIKKSSNGKASETDVVVTDGSEEQSQTPKKSSHRNQVANGNVRKPSKIEKKRKGEEKDQEFENGKEDSKLCRFPMNRIKRMVSDENPALKIKQEALFLVNKATEKFLEQFCEEAYEFSVRDRRKSLGYKQLASVVSQERRFDFLSDFVPEKVRAEDAMAERKLAEIGQGEES</sequence>
<dbReference type="AlphaFoldDB" id="A0A7J7DEH7"/>